<dbReference type="InterPro" id="IPR005790">
    <property type="entry name" value="DNA_polIII_delta"/>
</dbReference>
<comment type="caution">
    <text evidence="1">The sequence shown here is derived from an EMBL/GenBank/DDBJ whole genome shotgun (WGS) entry which is preliminary data.</text>
</comment>
<organism evidence="1 2">
    <name type="scientific">Columbia Basin potato purple top phytoplasma</name>
    <dbReference type="NCBI Taxonomy" id="307134"/>
    <lineage>
        <taxon>Bacteria</taxon>
        <taxon>Bacillati</taxon>
        <taxon>Mycoplasmatota</taxon>
        <taxon>Mollicutes</taxon>
        <taxon>Acholeplasmatales</taxon>
        <taxon>Acholeplasmataceae</taxon>
        <taxon>Candidatus Phytoplasma</taxon>
        <taxon>16SrVI (Clover proliferation group)</taxon>
    </lineage>
</organism>
<accession>A0ABT5L887</accession>
<dbReference type="EMBL" id="JANHJP010000001">
    <property type="protein sequence ID" value="MDC9031793.1"/>
    <property type="molecule type" value="Genomic_DNA"/>
</dbReference>
<evidence type="ECO:0000313" key="1">
    <source>
        <dbReference type="EMBL" id="MDC9031793.1"/>
    </source>
</evidence>
<dbReference type="NCBIfam" id="TIGR01128">
    <property type="entry name" value="holA"/>
    <property type="match status" value="1"/>
</dbReference>
<gene>
    <name evidence="1" type="ORF">M8044_000012</name>
</gene>
<name>A0ABT5L887_9MOLU</name>
<dbReference type="InterPro" id="IPR027417">
    <property type="entry name" value="P-loop_NTPase"/>
</dbReference>
<reference evidence="1 2" key="1">
    <citation type="journal article" date="2023" name="Plant">
        <title>Draft Genome Sequence Resource of CBPPT1, a 'Candidatus Phytoplasma trifolii'-Related Strain Associated with Potato Purple Top Disease in the Columbia Basin, U.S.A.</title>
        <authorList>
            <person name="Wei W."/>
            <person name="Shao J."/>
            <person name="Bottner-Parker K.D."/>
            <person name="Zhao Y."/>
        </authorList>
    </citation>
    <scope>NUCLEOTIDE SEQUENCE [LARGE SCALE GENOMIC DNA]</scope>
    <source>
        <strain evidence="1 2">CBPPT1</strain>
    </source>
</reference>
<protein>
    <submittedName>
        <fullName evidence="1">DNA polymerase III subunit delta</fullName>
    </submittedName>
</protein>
<dbReference type="Gene3D" id="3.40.50.300">
    <property type="entry name" value="P-loop containing nucleotide triphosphate hydrolases"/>
    <property type="match status" value="1"/>
</dbReference>
<dbReference type="RefSeq" id="WP_273585032.1">
    <property type="nucleotide sequence ID" value="NZ_JANHJP010000001.1"/>
</dbReference>
<dbReference type="Gene3D" id="1.20.272.10">
    <property type="match status" value="1"/>
</dbReference>
<dbReference type="Proteomes" id="UP001221763">
    <property type="component" value="Unassembled WGS sequence"/>
</dbReference>
<keyword evidence="2" id="KW-1185">Reference proteome</keyword>
<evidence type="ECO:0000313" key="2">
    <source>
        <dbReference type="Proteomes" id="UP001221763"/>
    </source>
</evidence>
<proteinExistence type="predicted"/>
<sequence length="328" mass="39928">MHSLNLFIYNQEFFLEKEKNNLKNLCKQKNYHFLFYSIKINNYIEIAQSIAKELYTSSFFYDKKILFIENLSLLMQKKNINLNFLLNFFEKPQENIILYLVEEKDNNFTSDIQEQIYKNFHIYKKNKLSYKDLFKYTKEQFTNDGFIINSEIVYFIIHTIKNNLFLLKEEIQKIKLYYLSTQTKEIKNLEIIKKLIFYHQDENIFSFIKSVLNDNNINKKNIHLLCENLINKKKDPVLLIYQILNKLQGMLLIKHLIIENKKENEISNILQYPIEKTFFLIKEIKLLPLNKIENLFLIFFDLYYKFKKEIIKNENNLKYLLINTIFNL</sequence>